<accession>A0A806K050</accession>
<dbReference type="AlphaFoldDB" id="A0A806K050"/>
<feature type="region of interest" description="Disordered" evidence="1">
    <location>
        <begin position="50"/>
        <end position="71"/>
    </location>
</feature>
<feature type="region of interest" description="Disordered" evidence="1">
    <location>
        <begin position="1"/>
        <end position="20"/>
    </location>
</feature>
<proteinExistence type="predicted"/>
<evidence type="ECO:0000313" key="2">
    <source>
        <dbReference type="EMBL" id="AGS52583.1"/>
    </source>
</evidence>
<name>A0A806K050_9BACT</name>
<sequence length="71" mass="6923">MQPAEEESARKKAGAGVEDDAGAGAVVVWKELDAGATGAVVVWNGFDDAGADDGVTGKEEAGGADDCTGGL</sequence>
<dbReference type="EMBL" id="JQ844202">
    <property type="protein sequence ID" value="AGS52583.1"/>
    <property type="molecule type" value="Genomic_DNA"/>
</dbReference>
<organism evidence="2">
    <name type="scientific">uncultured bacterium contig00042</name>
    <dbReference type="NCBI Taxonomy" id="1181529"/>
    <lineage>
        <taxon>Bacteria</taxon>
        <taxon>environmental samples</taxon>
    </lineage>
</organism>
<reference evidence="2" key="1">
    <citation type="submission" date="2012-03" db="EMBL/GenBank/DDBJ databases">
        <title>Functional metagenomics reveals considerable lignocellulase gene clusters in the gut microbiome of a wood-feeding higher termite.</title>
        <authorList>
            <person name="Liu N."/>
        </authorList>
    </citation>
    <scope>NUCLEOTIDE SEQUENCE</scope>
</reference>
<protein>
    <submittedName>
        <fullName evidence="2">Uncharacterized protein</fullName>
    </submittedName>
</protein>
<evidence type="ECO:0000256" key="1">
    <source>
        <dbReference type="SAM" id="MobiDB-lite"/>
    </source>
</evidence>